<dbReference type="PANTHER" id="PTHR30383">
    <property type="entry name" value="THIOESTERASE 1/PROTEASE 1/LYSOPHOSPHOLIPASE L1"/>
    <property type="match status" value="1"/>
</dbReference>
<dbReference type="GO" id="GO:0004622">
    <property type="term" value="F:phosphatidylcholine lysophospholipase activity"/>
    <property type="evidence" value="ECO:0007669"/>
    <property type="project" value="TreeGrafter"/>
</dbReference>
<keyword evidence="1" id="KW-0732">Signal</keyword>
<dbReference type="STRING" id="1393122.SAMN05660895_1291"/>
<dbReference type="PANTHER" id="PTHR30383:SF5">
    <property type="entry name" value="SGNH HYDROLASE-TYPE ESTERASE DOMAIN-CONTAINING PROTEIN"/>
    <property type="match status" value="1"/>
</dbReference>
<evidence type="ECO:0000313" key="3">
    <source>
        <dbReference type="EMBL" id="SFV32266.1"/>
    </source>
</evidence>
<feature type="chain" id="PRO_5011539332" evidence="1">
    <location>
        <begin position="23"/>
        <end position="223"/>
    </location>
</feature>
<feature type="domain" description="SGNH hydrolase-type esterase" evidence="2">
    <location>
        <begin position="62"/>
        <end position="210"/>
    </location>
</feature>
<dbReference type="InterPro" id="IPR051532">
    <property type="entry name" value="Ester_Hydrolysis_Enzymes"/>
</dbReference>
<feature type="signal peptide" evidence="1">
    <location>
        <begin position="1"/>
        <end position="22"/>
    </location>
</feature>
<name>A0A1I7NCJ1_9BACT</name>
<dbReference type="InterPro" id="IPR036514">
    <property type="entry name" value="SGNH_hydro_sf"/>
</dbReference>
<keyword evidence="4" id="KW-1185">Reference proteome</keyword>
<dbReference type="Proteomes" id="UP000199537">
    <property type="component" value="Unassembled WGS sequence"/>
</dbReference>
<dbReference type="Pfam" id="PF13472">
    <property type="entry name" value="Lipase_GDSL_2"/>
    <property type="match status" value="1"/>
</dbReference>
<evidence type="ECO:0000256" key="1">
    <source>
        <dbReference type="SAM" id="SignalP"/>
    </source>
</evidence>
<protein>
    <submittedName>
        <fullName evidence="3">Lysophospholipase L1</fullName>
    </submittedName>
</protein>
<dbReference type="InterPro" id="IPR013830">
    <property type="entry name" value="SGNH_hydro"/>
</dbReference>
<dbReference type="RefSeq" id="WP_092459076.1">
    <property type="nucleotide sequence ID" value="NZ_FPCJ01000001.1"/>
</dbReference>
<sequence length="223" mass="25753">MRFSLFILCLIQFVFAVNPAQAQAVHPPFWNEIQQFKQQDSLNPPPAHAILFVGSSSFRIWKTLSDDFPGYTVINRGFGGSTIPDVMRYADEIIFPYHPKQIVIYCGDNDAASSSIITVDSIYNRFVQLYDLIRKKLPDAEITFISIKPSPSRQQLMPLMDAANWKIQQFLSKQPHANFIDVYHLMLDEKGLPRKDLFLPDMLHMNRKGYLIWIQAIQPHLIQ</sequence>
<reference evidence="4" key="1">
    <citation type="submission" date="2016-10" db="EMBL/GenBank/DDBJ databases">
        <authorList>
            <person name="Varghese N."/>
            <person name="Submissions S."/>
        </authorList>
    </citation>
    <scope>NUCLEOTIDE SEQUENCE [LARGE SCALE GENOMIC DNA]</scope>
    <source>
        <strain evidence="4">DSM 14807</strain>
    </source>
</reference>
<proteinExistence type="predicted"/>
<dbReference type="EMBL" id="FPCJ01000001">
    <property type="protein sequence ID" value="SFV32266.1"/>
    <property type="molecule type" value="Genomic_DNA"/>
</dbReference>
<dbReference type="OrthoDB" id="9790057at2"/>
<dbReference type="SUPFAM" id="SSF52266">
    <property type="entry name" value="SGNH hydrolase"/>
    <property type="match status" value="1"/>
</dbReference>
<evidence type="ECO:0000313" key="4">
    <source>
        <dbReference type="Proteomes" id="UP000199537"/>
    </source>
</evidence>
<dbReference type="Gene3D" id="3.40.50.1110">
    <property type="entry name" value="SGNH hydrolase"/>
    <property type="match status" value="1"/>
</dbReference>
<evidence type="ECO:0000259" key="2">
    <source>
        <dbReference type="Pfam" id="PF13472"/>
    </source>
</evidence>
<organism evidence="3 4">
    <name type="scientific">Thermoflavifilum thermophilum</name>
    <dbReference type="NCBI Taxonomy" id="1393122"/>
    <lineage>
        <taxon>Bacteria</taxon>
        <taxon>Pseudomonadati</taxon>
        <taxon>Bacteroidota</taxon>
        <taxon>Chitinophagia</taxon>
        <taxon>Chitinophagales</taxon>
        <taxon>Chitinophagaceae</taxon>
        <taxon>Thermoflavifilum</taxon>
    </lineage>
</organism>
<accession>A0A1I7NCJ1</accession>
<gene>
    <name evidence="3" type="ORF">SAMN05660895_1291</name>
</gene>
<dbReference type="AlphaFoldDB" id="A0A1I7NCJ1"/>